<evidence type="ECO:0000256" key="8">
    <source>
        <dbReference type="SAM" id="Phobius"/>
    </source>
</evidence>
<comment type="caution">
    <text evidence="10">The sequence shown here is derived from an EMBL/GenBank/DDBJ whole genome shotgun (WGS) entry which is preliminary data.</text>
</comment>
<evidence type="ECO:0000256" key="6">
    <source>
        <dbReference type="ARBA" id="ARBA00023136"/>
    </source>
</evidence>
<feature type="transmembrane region" description="Helical" evidence="8">
    <location>
        <begin position="48"/>
        <end position="69"/>
    </location>
</feature>
<dbReference type="InterPro" id="IPR020846">
    <property type="entry name" value="MFS_dom"/>
</dbReference>
<evidence type="ECO:0000256" key="5">
    <source>
        <dbReference type="ARBA" id="ARBA00022989"/>
    </source>
</evidence>
<evidence type="ECO:0000256" key="7">
    <source>
        <dbReference type="SAM" id="MobiDB-lite"/>
    </source>
</evidence>
<dbReference type="InterPro" id="IPR011701">
    <property type="entry name" value="MFS"/>
</dbReference>
<accession>A0ABT4BGC9</accession>
<dbReference type="InterPro" id="IPR036259">
    <property type="entry name" value="MFS_trans_sf"/>
</dbReference>
<evidence type="ECO:0000256" key="4">
    <source>
        <dbReference type="ARBA" id="ARBA00022692"/>
    </source>
</evidence>
<evidence type="ECO:0000313" key="11">
    <source>
        <dbReference type="Proteomes" id="UP001151002"/>
    </source>
</evidence>
<keyword evidence="6 8" id="KW-0472">Membrane</keyword>
<feature type="compositionally biased region" description="Basic and acidic residues" evidence="7">
    <location>
        <begin position="507"/>
        <end position="520"/>
    </location>
</feature>
<dbReference type="Gene3D" id="1.20.1250.20">
    <property type="entry name" value="MFS general substrate transporter like domains"/>
    <property type="match status" value="1"/>
</dbReference>
<keyword evidence="11" id="KW-1185">Reference proteome</keyword>
<dbReference type="SUPFAM" id="SSF103473">
    <property type="entry name" value="MFS general substrate transporter"/>
    <property type="match status" value="1"/>
</dbReference>
<feature type="domain" description="Major facilitator superfamily (MFS) profile" evidence="9">
    <location>
        <begin position="12"/>
        <end position="483"/>
    </location>
</feature>
<dbReference type="PANTHER" id="PTHR42718:SF47">
    <property type="entry name" value="METHYL VIOLOGEN RESISTANCE PROTEIN SMVA"/>
    <property type="match status" value="1"/>
</dbReference>
<dbReference type="Pfam" id="PF07690">
    <property type="entry name" value="MFS_1"/>
    <property type="match status" value="1"/>
</dbReference>
<gene>
    <name evidence="10" type="ORF">OWR29_46905</name>
</gene>
<keyword evidence="2" id="KW-0813">Transport</keyword>
<evidence type="ECO:0000256" key="2">
    <source>
        <dbReference type="ARBA" id="ARBA00022448"/>
    </source>
</evidence>
<protein>
    <submittedName>
        <fullName evidence="10">MFS transporter</fullName>
    </submittedName>
</protein>
<feature type="transmembrane region" description="Helical" evidence="8">
    <location>
        <begin position="330"/>
        <end position="351"/>
    </location>
</feature>
<feature type="transmembrane region" description="Helical" evidence="8">
    <location>
        <begin position="103"/>
        <end position="124"/>
    </location>
</feature>
<feature type="transmembrane region" description="Helical" evidence="8">
    <location>
        <begin position="357"/>
        <end position="381"/>
    </location>
</feature>
<keyword evidence="3" id="KW-1003">Cell membrane</keyword>
<reference evidence="10" key="1">
    <citation type="submission" date="2022-11" db="EMBL/GenBank/DDBJ databases">
        <authorList>
            <person name="Somphong A."/>
            <person name="Phongsopitanun W."/>
        </authorList>
    </citation>
    <scope>NUCLEOTIDE SEQUENCE</scope>
    <source>
        <strain evidence="10">Pm04-4</strain>
    </source>
</reference>
<keyword evidence="4 8" id="KW-0812">Transmembrane</keyword>
<comment type="subcellular location">
    <subcellularLocation>
        <location evidence="1">Cell membrane</location>
        <topology evidence="1">Multi-pass membrane protein</topology>
    </subcellularLocation>
</comment>
<feature type="transmembrane region" description="Helical" evidence="8">
    <location>
        <begin position="136"/>
        <end position="156"/>
    </location>
</feature>
<feature type="transmembrane region" description="Helical" evidence="8">
    <location>
        <begin position="265"/>
        <end position="290"/>
    </location>
</feature>
<feature type="transmembrane region" description="Helical" evidence="8">
    <location>
        <begin position="162"/>
        <end position="186"/>
    </location>
</feature>
<dbReference type="Proteomes" id="UP001151002">
    <property type="component" value="Unassembled WGS sequence"/>
</dbReference>
<proteinExistence type="predicted"/>
<evidence type="ECO:0000313" key="10">
    <source>
        <dbReference type="EMBL" id="MCY1145581.1"/>
    </source>
</evidence>
<feature type="transmembrane region" description="Helical" evidence="8">
    <location>
        <begin position="452"/>
        <end position="476"/>
    </location>
</feature>
<feature type="transmembrane region" description="Helical" evidence="8">
    <location>
        <begin position="402"/>
        <end position="419"/>
    </location>
</feature>
<feature type="transmembrane region" description="Helical" evidence="8">
    <location>
        <begin position="198"/>
        <end position="215"/>
    </location>
</feature>
<dbReference type="PANTHER" id="PTHR42718">
    <property type="entry name" value="MAJOR FACILITATOR SUPERFAMILY MULTIDRUG TRANSPORTER MFSC"/>
    <property type="match status" value="1"/>
</dbReference>
<evidence type="ECO:0000259" key="9">
    <source>
        <dbReference type="PROSITE" id="PS50850"/>
    </source>
</evidence>
<dbReference type="PROSITE" id="PS50850">
    <property type="entry name" value="MFS"/>
    <property type="match status" value="1"/>
</dbReference>
<evidence type="ECO:0000256" key="3">
    <source>
        <dbReference type="ARBA" id="ARBA00022475"/>
    </source>
</evidence>
<feature type="transmembrane region" description="Helical" evidence="8">
    <location>
        <begin position="302"/>
        <end position="323"/>
    </location>
</feature>
<dbReference type="Gene3D" id="1.20.1720.10">
    <property type="entry name" value="Multidrug resistance protein D"/>
    <property type="match status" value="1"/>
</dbReference>
<feature type="region of interest" description="Disordered" evidence="7">
    <location>
        <begin position="500"/>
        <end position="520"/>
    </location>
</feature>
<dbReference type="CDD" id="cd17321">
    <property type="entry name" value="MFS_MMR_MDR_like"/>
    <property type="match status" value="1"/>
</dbReference>
<evidence type="ECO:0000256" key="1">
    <source>
        <dbReference type="ARBA" id="ARBA00004651"/>
    </source>
</evidence>
<organism evidence="10 11">
    <name type="scientific">Paractinoplanes pyxinae</name>
    <dbReference type="NCBI Taxonomy" id="2997416"/>
    <lineage>
        <taxon>Bacteria</taxon>
        <taxon>Bacillati</taxon>
        <taxon>Actinomycetota</taxon>
        <taxon>Actinomycetes</taxon>
        <taxon>Micromonosporales</taxon>
        <taxon>Micromonosporaceae</taxon>
        <taxon>Paractinoplanes</taxon>
    </lineage>
</organism>
<sequence length="520" mass="53327">MRATAGAREWIGLAVLALPCLLVSLDAEVLNMAAPQLAADLQPSAVQLLWIMDSYVFVVAGFLIAMGVLGDRIGRRRLLLAGSGAFALSSVLAAFATSPELLIAARVLMGLAGASLMPSTLALIRAMFADARQRGIALGVWSASFSLGGLAAPLIGGVMLEHFWWGSVFLLAVPATLLLVVLGPALLPEARDSSARGFDLGGAVLSLAGVLILVYGIKRLAAEGWDAVPLLAVVLAGVVLALFLRRQRTIANPLLDLTMFRDGRVRVALVANALSFFVLYGTQLAIVQYLQIVLDLSPLQGGLWALPSVGAFLLASLVGPMLVRWFPAGRVVAVGAVVMAAGHGLMAFTPYGGGLPALVAGMVIGGLGLAPVYTLTTDLVVSSVRSSRAGMAAAVTETGAELGGAIGIAVLGSVVVAAYRNGMAGVPGLPADGTLMDAAAAGSAVAQRADDAYGFAFALLMLVAAALVAVAAVLAFRVLWPTLRGADAIAADPSDMVVPVLSPRPAQESERLTTPSGRRE</sequence>
<feature type="transmembrane region" description="Helical" evidence="8">
    <location>
        <begin position="227"/>
        <end position="244"/>
    </location>
</feature>
<dbReference type="EMBL" id="JAPNTZ010000028">
    <property type="protein sequence ID" value="MCY1145581.1"/>
    <property type="molecule type" value="Genomic_DNA"/>
</dbReference>
<name>A0ABT4BGC9_9ACTN</name>
<feature type="transmembrane region" description="Helical" evidence="8">
    <location>
        <begin position="78"/>
        <end position="97"/>
    </location>
</feature>
<keyword evidence="5 8" id="KW-1133">Transmembrane helix</keyword>